<dbReference type="RefSeq" id="WP_048755782.1">
    <property type="nucleotide sequence ID" value="NZ_CCAZ020000001.1"/>
</dbReference>
<accession>A0A090MJ35</accession>
<keyword evidence="3" id="KW-1185">Reference proteome</keyword>
<dbReference type="OrthoDB" id="8266231at2"/>
<feature type="chain" id="PRO_5001860606" evidence="1">
    <location>
        <begin position="26"/>
        <end position="82"/>
    </location>
</feature>
<proteinExistence type="predicted"/>
<feature type="signal peptide" evidence="1">
    <location>
        <begin position="1"/>
        <end position="25"/>
    </location>
</feature>
<dbReference type="AlphaFoldDB" id="A0A090MJ35"/>
<organism evidence="2 3">
    <name type="scientific">Afipia felis</name>
    <name type="common">Cat scratch disease bacillus</name>
    <dbReference type="NCBI Taxonomy" id="1035"/>
    <lineage>
        <taxon>Bacteria</taxon>
        <taxon>Pseudomonadati</taxon>
        <taxon>Pseudomonadota</taxon>
        <taxon>Alphaproteobacteria</taxon>
        <taxon>Hyphomicrobiales</taxon>
        <taxon>Nitrobacteraceae</taxon>
        <taxon>Afipia</taxon>
    </lineage>
</organism>
<sequence>MKTIASGFAAALVLGFAAFAAPASAAPVAVPAPGLSAIAHPAVTKAYVERRVVRRGPHCTVRKIVRRGPYGRRVVTTKRVCY</sequence>
<dbReference type="Proteomes" id="UP000035762">
    <property type="component" value="Unassembled WGS sequence"/>
</dbReference>
<gene>
    <name evidence="2" type="ORF">BN961_00917</name>
</gene>
<evidence type="ECO:0000256" key="1">
    <source>
        <dbReference type="SAM" id="SignalP"/>
    </source>
</evidence>
<reference evidence="2 3" key="1">
    <citation type="journal article" date="2014" name="Genome Announc.">
        <title>Genome Sequence of Afipia felis Strain 76713, Isolated in Hospital Water Using an Amoeba Co-Culture Procedure.</title>
        <authorList>
            <person name="Benamar S."/>
            <person name="La Scola B."/>
            <person name="Croce O."/>
        </authorList>
    </citation>
    <scope>NUCLEOTIDE SEQUENCE [LARGE SCALE GENOMIC DNA]</scope>
    <source>
        <strain evidence="2 3">76713</strain>
    </source>
</reference>
<evidence type="ECO:0000313" key="2">
    <source>
        <dbReference type="EMBL" id="CEG07525.1"/>
    </source>
</evidence>
<evidence type="ECO:0000313" key="3">
    <source>
        <dbReference type="Proteomes" id="UP000035762"/>
    </source>
</evidence>
<dbReference type="EMBL" id="CCAZ020000001">
    <property type="protein sequence ID" value="CEG07525.1"/>
    <property type="molecule type" value="Genomic_DNA"/>
</dbReference>
<keyword evidence="1" id="KW-0732">Signal</keyword>
<comment type="caution">
    <text evidence="2">The sequence shown here is derived from an EMBL/GenBank/DDBJ whole genome shotgun (WGS) entry which is preliminary data.</text>
</comment>
<name>A0A090MJ35_AFIFE</name>
<protein>
    <submittedName>
        <fullName evidence="2">Uncharacterized protein</fullName>
    </submittedName>
</protein>